<gene>
    <name evidence="2" type="ORF">RS030_192885</name>
</gene>
<name>A0AAV9Y489_9CRYT</name>
<dbReference type="Proteomes" id="UP001311799">
    <property type="component" value="Unassembled WGS sequence"/>
</dbReference>
<evidence type="ECO:0000256" key="1">
    <source>
        <dbReference type="SAM" id="Coils"/>
    </source>
</evidence>
<protein>
    <submittedName>
        <fullName evidence="2">Uncharacterized protein</fullName>
    </submittedName>
</protein>
<dbReference type="AlphaFoldDB" id="A0AAV9Y489"/>
<keyword evidence="1" id="KW-0175">Coiled coil</keyword>
<evidence type="ECO:0000313" key="2">
    <source>
        <dbReference type="EMBL" id="KAK6590026.1"/>
    </source>
</evidence>
<proteinExistence type="predicted"/>
<organism evidence="2 3">
    <name type="scientific">Cryptosporidium xiaoi</name>
    <dbReference type="NCBI Taxonomy" id="659607"/>
    <lineage>
        <taxon>Eukaryota</taxon>
        <taxon>Sar</taxon>
        <taxon>Alveolata</taxon>
        <taxon>Apicomplexa</taxon>
        <taxon>Conoidasida</taxon>
        <taxon>Coccidia</taxon>
        <taxon>Eucoccidiorida</taxon>
        <taxon>Eimeriorina</taxon>
        <taxon>Cryptosporidiidae</taxon>
        <taxon>Cryptosporidium</taxon>
    </lineage>
</organism>
<dbReference type="EMBL" id="JAWDEY010000010">
    <property type="protein sequence ID" value="KAK6590026.1"/>
    <property type="molecule type" value="Genomic_DNA"/>
</dbReference>
<evidence type="ECO:0000313" key="3">
    <source>
        <dbReference type="Proteomes" id="UP001311799"/>
    </source>
</evidence>
<accession>A0AAV9Y489</accession>
<keyword evidence="3" id="KW-1185">Reference proteome</keyword>
<sequence>MVEIFTADKSRVGEKVYFNDSGLSKTNKIDEIDNVNVLKEIYDELIDFTCKLIESNKNMEEYKYDEDILEAIEENESIIKRKKEVIEKIEKRFYMLEREDLINRENKLIDSASEVKYL</sequence>
<comment type="caution">
    <text evidence="2">The sequence shown here is derived from an EMBL/GenBank/DDBJ whole genome shotgun (WGS) entry which is preliminary data.</text>
</comment>
<reference evidence="2 3" key="1">
    <citation type="submission" date="2023-10" db="EMBL/GenBank/DDBJ databases">
        <title>Comparative genomics analysis reveals potential genetic determinants of host preference in Cryptosporidium xiaoi.</title>
        <authorList>
            <person name="Xiao L."/>
            <person name="Li J."/>
        </authorList>
    </citation>
    <scope>NUCLEOTIDE SEQUENCE [LARGE SCALE GENOMIC DNA]</scope>
    <source>
        <strain evidence="2 3">52996</strain>
    </source>
</reference>
<feature type="coiled-coil region" evidence="1">
    <location>
        <begin position="72"/>
        <end position="99"/>
    </location>
</feature>